<dbReference type="RefSeq" id="XP_009165723.1">
    <property type="nucleotide sequence ID" value="XM_009167459.1"/>
</dbReference>
<sequence length="601" mass="68795">MHDNSFTDDTANLTERVRRLEARMSLVERRRSPSRGSWTGNGQGKHLPRKLENTIGFYGPGVDINPGSMLAVRHVVMSLTERLDEQLNRLDMRISKLETTTGQTSVENGATSRLSNEVRIVKAKISALEIEVNALSRKVDEQYNRLTMNMDALVSSCPSVVRLHASRLRGEMDSKLAGLSQKLLKCSNQFSPGSSLDPANPNDNVDPKWTKLTEDRYKHMLDGLQARIDEQLKVLHFRLQQVGDAQSELRAKLDMEQFGFRKLCSEVAQDVSSKMIQPDDRKQSKPWQTCQLPQRSADDDLVTNHALILQKLHSIKYKISAELSLLKRQWHDDTQRLSSQCREIEDKISSVGKRTNDDKLELEGVLSAEIKTRRTHEANMHNHIKRIEERLDSVSGSLRNSLNELQISLCATRPTRSGIKRGDSSEKTDARAIAIKDIYRRLEELNEVHKRQYNNLHKEIAYSLFIFLCEVRAEADRLNKSRGDLHKTLEMKFDELLMVFLRKRQFALLHNEMVNVQMRISQQMNVETSSEEIFSCEGQIVLYLSVLILDMMALKSSPNYYSDIVIFQQASEIREVAESLLAVKLALAMKIKSLELKVTFF</sequence>
<evidence type="ECO:0000256" key="2">
    <source>
        <dbReference type="SAM" id="MobiDB-lite"/>
    </source>
</evidence>
<name>A0A075A4N8_OPIVI</name>
<protein>
    <submittedName>
        <fullName evidence="3">Uncharacterized protein</fullName>
    </submittedName>
</protein>
<gene>
    <name evidence="3" type="ORF">T265_13152</name>
</gene>
<feature type="non-terminal residue" evidence="3">
    <location>
        <position position="601"/>
    </location>
</feature>
<feature type="coiled-coil region" evidence="1">
    <location>
        <begin position="80"/>
        <end position="145"/>
    </location>
</feature>
<dbReference type="Proteomes" id="UP000054324">
    <property type="component" value="Unassembled WGS sequence"/>
</dbReference>
<dbReference type="EMBL" id="KL596659">
    <property type="protein sequence ID" value="KER30545.1"/>
    <property type="molecule type" value="Genomic_DNA"/>
</dbReference>
<dbReference type="KEGG" id="ovi:T265_13152"/>
<dbReference type="OrthoDB" id="6284957at2759"/>
<keyword evidence="4" id="KW-1185">Reference proteome</keyword>
<evidence type="ECO:0000313" key="3">
    <source>
        <dbReference type="EMBL" id="KER30545.1"/>
    </source>
</evidence>
<evidence type="ECO:0000256" key="1">
    <source>
        <dbReference type="SAM" id="Coils"/>
    </source>
</evidence>
<dbReference type="GeneID" id="20327320"/>
<proteinExistence type="predicted"/>
<reference evidence="3 4" key="1">
    <citation type="submission" date="2013-11" db="EMBL/GenBank/DDBJ databases">
        <title>Opisthorchis viverrini - life in the bile duct.</title>
        <authorList>
            <person name="Young N.D."/>
            <person name="Nagarajan N."/>
            <person name="Lin S.J."/>
            <person name="Korhonen P.K."/>
            <person name="Jex A.R."/>
            <person name="Hall R.S."/>
            <person name="Safavi-Hemami H."/>
            <person name="Kaewkong W."/>
            <person name="Bertrand D."/>
            <person name="Gao S."/>
            <person name="Seet Q."/>
            <person name="Wongkham S."/>
            <person name="Teh B.T."/>
            <person name="Wongkham C."/>
            <person name="Intapan P.M."/>
            <person name="Maleewong W."/>
            <person name="Yang X."/>
            <person name="Hu M."/>
            <person name="Wang Z."/>
            <person name="Hofmann A."/>
            <person name="Sternberg P.W."/>
            <person name="Tan P."/>
            <person name="Wang J."/>
            <person name="Gasser R.B."/>
        </authorList>
    </citation>
    <scope>NUCLEOTIDE SEQUENCE [LARGE SCALE GENOMIC DNA]</scope>
</reference>
<organism evidence="3 4">
    <name type="scientific">Opisthorchis viverrini</name>
    <name type="common">Southeast Asian liver fluke</name>
    <dbReference type="NCBI Taxonomy" id="6198"/>
    <lineage>
        <taxon>Eukaryota</taxon>
        <taxon>Metazoa</taxon>
        <taxon>Spiralia</taxon>
        <taxon>Lophotrochozoa</taxon>
        <taxon>Platyhelminthes</taxon>
        <taxon>Trematoda</taxon>
        <taxon>Digenea</taxon>
        <taxon>Opisthorchiida</taxon>
        <taxon>Opisthorchiata</taxon>
        <taxon>Opisthorchiidae</taxon>
        <taxon>Opisthorchis</taxon>
    </lineage>
</organism>
<accession>A0A075A4N8</accession>
<dbReference type="CTD" id="20327320"/>
<keyword evidence="1" id="KW-0175">Coiled coil</keyword>
<feature type="region of interest" description="Disordered" evidence="2">
    <location>
        <begin position="27"/>
        <end position="47"/>
    </location>
</feature>
<dbReference type="AlphaFoldDB" id="A0A075A4N8"/>
<evidence type="ECO:0000313" key="4">
    <source>
        <dbReference type="Proteomes" id="UP000054324"/>
    </source>
</evidence>